<keyword evidence="1" id="KW-0805">Transcription regulation</keyword>
<reference evidence="5 6" key="1">
    <citation type="submission" date="2020-04" db="EMBL/GenBank/DDBJ databases">
        <title>MicrobeNet Type strains.</title>
        <authorList>
            <person name="Nicholson A.C."/>
        </authorList>
    </citation>
    <scope>NUCLEOTIDE SEQUENCE [LARGE SCALE GENOMIC DNA]</scope>
    <source>
        <strain evidence="5 6">ATCC BAA-14</strain>
    </source>
</reference>
<dbReference type="InterPro" id="IPR000524">
    <property type="entry name" value="Tscrpt_reg_HTH_GntR"/>
</dbReference>
<keyword evidence="3" id="KW-0804">Transcription</keyword>
<dbReference type="SMART" id="SM00895">
    <property type="entry name" value="FCD"/>
    <property type="match status" value="1"/>
</dbReference>
<accession>A0A846WN06</accession>
<dbReference type="EMBL" id="JAAXPC010000008">
    <property type="protein sequence ID" value="NKY02988.1"/>
    <property type="molecule type" value="Genomic_DNA"/>
</dbReference>
<dbReference type="PANTHER" id="PTHR43537">
    <property type="entry name" value="TRANSCRIPTIONAL REGULATOR, GNTR FAMILY"/>
    <property type="match status" value="1"/>
</dbReference>
<dbReference type="InterPro" id="IPR036390">
    <property type="entry name" value="WH_DNA-bd_sf"/>
</dbReference>
<dbReference type="SUPFAM" id="SSF46785">
    <property type="entry name" value="Winged helix' DNA-binding domain"/>
    <property type="match status" value="1"/>
</dbReference>
<dbReference type="Gene3D" id="1.20.120.530">
    <property type="entry name" value="GntR ligand-binding domain-like"/>
    <property type="match status" value="1"/>
</dbReference>
<name>A0A846WN06_9ACTN</name>
<dbReference type="GO" id="GO:0003677">
    <property type="term" value="F:DNA binding"/>
    <property type="evidence" value="ECO:0007669"/>
    <property type="project" value="UniProtKB-KW"/>
</dbReference>
<dbReference type="InterPro" id="IPR036388">
    <property type="entry name" value="WH-like_DNA-bd_sf"/>
</dbReference>
<organism evidence="5 6">
    <name type="scientific">Gordonia polyisoprenivorans</name>
    <dbReference type="NCBI Taxonomy" id="84595"/>
    <lineage>
        <taxon>Bacteria</taxon>
        <taxon>Bacillati</taxon>
        <taxon>Actinomycetota</taxon>
        <taxon>Actinomycetes</taxon>
        <taxon>Mycobacteriales</taxon>
        <taxon>Gordoniaceae</taxon>
        <taxon>Gordonia</taxon>
    </lineage>
</organism>
<dbReference type="Gene3D" id="1.10.10.10">
    <property type="entry name" value="Winged helix-like DNA-binding domain superfamily/Winged helix DNA-binding domain"/>
    <property type="match status" value="1"/>
</dbReference>
<dbReference type="Proteomes" id="UP000563898">
    <property type="component" value="Unassembled WGS sequence"/>
</dbReference>
<keyword evidence="2" id="KW-0238">DNA-binding</keyword>
<evidence type="ECO:0000256" key="3">
    <source>
        <dbReference type="ARBA" id="ARBA00023163"/>
    </source>
</evidence>
<evidence type="ECO:0000313" key="6">
    <source>
        <dbReference type="Proteomes" id="UP000563898"/>
    </source>
</evidence>
<evidence type="ECO:0000256" key="2">
    <source>
        <dbReference type="ARBA" id="ARBA00023125"/>
    </source>
</evidence>
<feature type="domain" description="HTH gntR-type" evidence="4">
    <location>
        <begin position="9"/>
        <end position="77"/>
    </location>
</feature>
<dbReference type="Pfam" id="PF00392">
    <property type="entry name" value="GntR"/>
    <property type="match status" value="1"/>
</dbReference>
<dbReference type="SUPFAM" id="SSF48008">
    <property type="entry name" value="GntR ligand-binding domain-like"/>
    <property type="match status" value="1"/>
</dbReference>
<dbReference type="InterPro" id="IPR008920">
    <property type="entry name" value="TF_FadR/GntR_C"/>
</dbReference>
<dbReference type="SMART" id="SM00345">
    <property type="entry name" value="HTH_GNTR"/>
    <property type="match status" value="1"/>
</dbReference>
<comment type="caution">
    <text evidence="5">The sequence shown here is derived from an EMBL/GenBank/DDBJ whole genome shotgun (WGS) entry which is preliminary data.</text>
</comment>
<sequence>MPPLITPPPRTSSLVVDRMHELIRDGVWAVGARIPAEPELVEQFGVGRNTIREAVRALEHSGLLMPRRGDGTYVRSRNVLAAALQRCAPDPEITDLLSTRRALETEAADLAALRASAADVTRLQNKLDAALAAIAAGDLGRYARLDIEFHATIVEISGNRLLIELYEGVGEVMRRTHEAIAAAAVDDGHPDGHREVVAAIAAADPAAARAAVHTYLDLAHEIVR</sequence>
<evidence type="ECO:0000313" key="5">
    <source>
        <dbReference type="EMBL" id="NKY02988.1"/>
    </source>
</evidence>
<dbReference type="RefSeq" id="WP_006368745.1">
    <property type="nucleotide sequence ID" value="NZ_CP085887.1"/>
</dbReference>
<dbReference type="PANTHER" id="PTHR43537:SF47">
    <property type="entry name" value="REGULATORY PROTEIN GNTR HTH"/>
    <property type="match status" value="1"/>
</dbReference>
<dbReference type="GO" id="GO:0003700">
    <property type="term" value="F:DNA-binding transcription factor activity"/>
    <property type="evidence" value="ECO:0007669"/>
    <property type="project" value="InterPro"/>
</dbReference>
<evidence type="ECO:0000259" key="4">
    <source>
        <dbReference type="PROSITE" id="PS50949"/>
    </source>
</evidence>
<dbReference type="CDD" id="cd07377">
    <property type="entry name" value="WHTH_GntR"/>
    <property type="match status" value="1"/>
</dbReference>
<evidence type="ECO:0000256" key="1">
    <source>
        <dbReference type="ARBA" id="ARBA00023015"/>
    </source>
</evidence>
<proteinExistence type="predicted"/>
<dbReference type="AlphaFoldDB" id="A0A846WN06"/>
<dbReference type="PRINTS" id="PR00035">
    <property type="entry name" value="HTHGNTR"/>
</dbReference>
<gene>
    <name evidence="5" type="ORF">HGA05_15570</name>
</gene>
<protein>
    <submittedName>
        <fullName evidence="5">FadR family transcriptional regulator</fullName>
    </submittedName>
</protein>
<dbReference type="InterPro" id="IPR011711">
    <property type="entry name" value="GntR_C"/>
</dbReference>
<dbReference type="PROSITE" id="PS50949">
    <property type="entry name" value="HTH_GNTR"/>
    <property type="match status" value="1"/>
</dbReference>
<dbReference type="Pfam" id="PF07729">
    <property type="entry name" value="FCD"/>
    <property type="match status" value="1"/>
</dbReference>